<name>A0ABW9E9E5_9BURK</name>
<keyword evidence="3" id="KW-1185">Reference proteome</keyword>
<feature type="transmembrane region" description="Helical" evidence="1">
    <location>
        <begin position="27"/>
        <end position="45"/>
    </location>
</feature>
<keyword evidence="1" id="KW-0472">Membrane</keyword>
<reference evidence="2 3" key="1">
    <citation type="journal article" date="2024" name="Chem. Sci.">
        <title>Discovery of megapolipeptins by genome mining of a Burkholderiales bacteria collection.</title>
        <authorList>
            <person name="Paulo B.S."/>
            <person name="Recchia M.J.J."/>
            <person name="Lee S."/>
            <person name="Fergusson C.H."/>
            <person name="Romanowski S.B."/>
            <person name="Hernandez A."/>
            <person name="Krull N."/>
            <person name="Liu D.Y."/>
            <person name="Cavanagh H."/>
            <person name="Bos A."/>
            <person name="Gray C.A."/>
            <person name="Murphy B.T."/>
            <person name="Linington R.G."/>
            <person name="Eustaquio A.S."/>
        </authorList>
    </citation>
    <scope>NUCLEOTIDE SEQUENCE [LARGE SCALE GENOMIC DNA]</scope>
    <source>
        <strain evidence="2 3">RL17-350-BIC-E</strain>
    </source>
</reference>
<proteinExistence type="predicted"/>
<evidence type="ECO:0000256" key="1">
    <source>
        <dbReference type="SAM" id="Phobius"/>
    </source>
</evidence>
<keyword evidence="1" id="KW-1133">Transmembrane helix</keyword>
<accession>A0ABW9E9E5</accession>
<keyword evidence="1" id="KW-0812">Transmembrane</keyword>
<dbReference type="EMBL" id="JAQQCL010000002">
    <property type="protein sequence ID" value="MFM0715613.1"/>
    <property type="molecule type" value="Genomic_DNA"/>
</dbReference>
<organism evidence="2 3">
    <name type="scientific">Paraburkholderia strydomiana</name>
    <dbReference type="NCBI Taxonomy" id="1245417"/>
    <lineage>
        <taxon>Bacteria</taxon>
        <taxon>Pseudomonadati</taxon>
        <taxon>Pseudomonadota</taxon>
        <taxon>Betaproteobacteria</taxon>
        <taxon>Burkholderiales</taxon>
        <taxon>Burkholderiaceae</taxon>
        <taxon>Paraburkholderia</taxon>
    </lineage>
</organism>
<evidence type="ECO:0000313" key="2">
    <source>
        <dbReference type="EMBL" id="MFM0715613.1"/>
    </source>
</evidence>
<dbReference type="Proteomes" id="UP001629392">
    <property type="component" value="Unassembled WGS sequence"/>
</dbReference>
<comment type="caution">
    <text evidence="2">The sequence shown here is derived from an EMBL/GenBank/DDBJ whole genome shotgun (WGS) entry which is preliminary data.</text>
</comment>
<gene>
    <name evidence="2" type="ORF">PQQ73_04650</name>
</gene>
<sequence>MTTGTARRFNAIGKTAEHLAAMPSTRLIKLTLGWGITLCGTLVLVSRASASIAPFYHHVASVITQAMM</sequence>
<evidence type="ECO:0000313" key="3">
    <source>
        <dbReference type="Proteomes" id="UP001629392"/>
    </source>
</evidence>
<protein>
    <submittedName>
        <fullName evidence="2">Uncharacterized protein</fullName>
    </submittedName>
</protein>
<dbReference type="RefSeq" id="WP_408152269.1">
    <property type="nucleotide sequence ID" value="NZ_JAQQCJ010000002.1"/>
</dbReference>